<gene>
    <name evidence="1" type="ORF">BJ138DRAFT_1155780</name>
</gene>
<evidence type="ECO:0000313" key="2">
    <source>
        <dbReference type="Proteomes" id="UP000790377"/>
    </source>
</evidence>
<keyword evidence="2" id="KW-1185">Reference proteome</keyword>
<protein>
    <submittedName>
        <fullName evidence="1">FYRN-domain-containing protein</fullName>
    </submittedName>
</protein>
<comment type="caution">
    <text evidence="1">The sequence shown here is derived from an EMBL/GenBank/DDBJ whole genome shotgun (WGS) entry which is preliminary data.</text>
</comment>
<name>A0ACB8A8A4_9AGAM</name>
<proteinExistence type="predicted"/>
<organism evidence="1 2">
    <name type="scientific">Hygrophoropsis aurantiaca</name>
    <dbReference type="NCBI Taxonomy" id="72124"/>
    <lineage>
        <taxon>Eukaryota</taxon>
        <taxon>Fungi</taxon>
        <taxon>Dikarya</taxon>
        <taxon>Basidiomycota</taxon>
        <taxon>Agaricomycotina</taxon>
        <taxon>Agaricomycetes</taxon>
        <taxon>Agaricomycetidae</taxon>
        <taxon>Boletales</taxon>
        <taxon>Coniophorineae</taxon>
        <taxon>Hygrophoropsidaceae</taxon>
        <taxon>Hygrophoropsis</taxon>
    </lineage>
</organism>
<sequence>MYHDVQKVTDQMKIWLADTLGEKGRRKTAGVSCVGVFELGWKGCLLRACFHHLQRLFFYFSHQHQMSRRRSISTAMGPPPDRDIIMGPPPPPLPSAQQPIQQTSKDNQEITEKYRKLKRRYFELEDKYKETQAELHRSGERNVKMREERELILSRIHELETHSEPNALGVPCPPSSAFPRALLSSRAQSAFVANLRQAMIEDETDDHDADPLLTSRHIGPLARKRAEDEHRERVEEEARENRRAARRPRGGPAKGKEAVGQHTPPGQPLMTYAPSAPHQSGPNAPPPVLVSKQGTRLRIKPPVPPSSAEPGPSAHPSNSQSSLSPLLSPQEEHYDPVHHSANGNHHQQSEFTPPQPGPSPSLPPQTSPVASASTSRQSAKPKRLKAHTVTQKNYSIPTVPRDKKGRPLLPLNVGIMTVVNLGEVCMREHFHTERYIFPVGYEVTRRYLSTIDATAEVVYHCSIVDGGDGPKFQIVASDVPDRPIIAGTATGAWSTIVKQANSIRNRQHSNSVSGPDFFGLGQNTIKHLIQELPGANRLRDYVWQIFVEGG</sequence>
<reference evidence="1" key="1">
    <citation type="journal article" date="2021" name="New Phytol.">
        <title>Evolutionary innovations through gain and loss of genes in the ectomycorrhizal Boletales.</title>
        <authorList>
            <person name="Wu G."/>
            <person name="Miyauchi S."/>
            <person name="Morin E."/>
            <person name="Kuo A."/>
            <person name="Drula E."/>
            <person name="Varga T."/>
            <person name="Kohler A."/>
            <person name="Feng B."/>
            <person name="Cao Y."/>
            <person name="Lipzen A."/>
            <person name="Daum C."/>
            <person name="Hundley H."/>
            <person name="Pangilinan J."/>
            <person name="Johnson J."/>
            <person name="Barry K."/>
            <person name="LaButti K."/>
            <person name="Ng V."/>
            <person name="Ahrendt S."/>
            <person name="Min B."/>
            <person name="Choi I.G."/>
            <person name="Park H."/>
            <person name="Plett J.M."/>
            <person name="Magnuson J."/>
            <person name="Spatafora J.W."/>
            <person name="Nagy L.G."/>
            <person name="Henrissat B."/>
            <person name="Grigoriev I.V."/>
            <person name="Yang Z.L."/>
            <person name="Xu J."/>
            <person name="Martin F.M."/>
        </authorList>
    </citation>
    <scope>NUCLEOTIDE SEQUENCE</scope>
    <source>
        <strain evidence="1">ATCC 28755</strain>
    </source>
</reference>
<feature type="non-terminal residue" evidence="1">
    <location>
        <position position="1"/>
    </location>
</feature>
<accession>A0ACB8A8A4</accession>
<evidence type="ECO:0000313" key="1">
    <source>
        <dbReference type="EMBL" id="KAH7909241.1"/>
    </source>
</evidence>
<dbReference type="Proteomes" id="UP000790377">
    <property type="component" value="Unassembled WGS sequence"/>
</dbReference>
<dbReference type="EMBL" id="MU267771">
    <property type="protein sequence ID" value="KAH7909241.1"/>
    <property type="molecule type" value="Genomic_DNA"/>
</dbReference>